<dbReference type="AlphaFoldDB" id="A0A285IA50"/>
<proteinExistence type="predicted"/>
<keyword evidence="2" id="KW-1185">Reference proteome</keyword>
<evidence type="ECO:0000313" key="1">
    <source>
        <dbReference type="EMBL" id="SNY44783.1"/>
    </source>
</evidence>
<name>A0A285IA50_9ACTN</name>
<accession>A0A285IA50</accession>
<sequence length="244" mass="26854">MEHFPSVVFNGDLGSGKTTVSVMLARRLGVRRVSIGDLYRQMAAERGMTALQLNVHAELDDKVDHYVDQMQHDIASSGERLVVDSRLAWHFFAGALKVHLIADPLVAARRALGRPGDAVESYGDLDEACRELAVRSESERQRFLTRYGVDKTRLSNYDLVCDTTRAEPQEVVALIQSRAEGAAGPRCYLDPGRVRRDEATAEDGEIAVRHQAPHFFALSGGRRLREAIDAGKTLTPVILSESGG</sequence>
<dbReference type="OrthoDB" id="1100724at2"/>
<gene>
    <name evidence="1" type="ORF">SAMN05421748_107123</name>
</gene>
<evidence type="ECO:0000313" key="2">
    <source>
        <dbReference type="Proteomes" id="UP000219612"/>
    </source>
</evidence>
<dbReference type="Proteomes" id="UP000219612">
    <property type="component" value="Unassembled WGS sequence"/>
</dbReference>
<dbReference type="Pfam" id="PF13238">
    <property type="entry name" value="AAA_18"/>
    <property type="match status" value="1"/>
</dbReference>
<dbReference type="SUPFAM" id="SSF52540">
    <property type="entry name" value="P-loop containing nucleoside triphosphate hydrolases"/>
    <property type="match status" value="1"/>
</dbReference>
<protein>
    <submittedName>
        <fullName evidence="1">Cytidylate kinase, putative</fullName>
    </submittedName>
</protein>
<dbReference type="Gene3D" id="3.40.50.300">
    <property type="entry name" value="P-loop containing nucleotide triphosphate hydrolases"/>
    <property type="match status" value="1"/>
</dbReference>
<reference evidence="1 2" key="1">
    <citation type="submission" date="2017-09" db="EMBL/GenBank/DDBJ databases">
        <authorList>
            <person name="Ehlers B."/>
            <person name="Leendertz F.H."/>
        </authorList>
    </citation>
    <scope>NUCLEOTIDE SEQUENCE [LARGE SCALE GENOMIC DNA]</scope>
    <source>
        <strain evidence="1 2">CGMCC 4.6857</strain>
    </source>
</reference>
<keyword evidence="1" id="KW-0418">Kinase</keyword>
<organism evidence="1 2">
    <name type="scientific">Paractinoplanes atraurantiacus</name>
    <dbReference type="NCBI Taxonomy" id="1036182"/>
    <lineage>
        <taxon>Bacteria</taxon>
        <taxon>Bacillati</taxon>
        <taxon>Actinomycetota</taxon>
        <taxon>Actinomycetes</taxon>
        <taxon>Micromonosporales</taxon>
        <taxon>Micromonosporaceae</taxon>
        <taxon>Paractinoplanes</taxon>
    </lineage>
</organism>
<dbReference type="InterPro" id="IPR027417">
    <property type="entry name" value="P-loop_NTPase"/>
</dbReference>
<keyword evidence="1" id="KW-0808">Transferase</keyword>
<dbReference type="EMBL" id="OBDY01000007">
    <property type="protein sequence ID" value="SNY44783.1"/>
    <property type="molecule type" value="Genomic_DNA"/>
</dbReference>
<dbReference type="GO" id="GO:0016301">
    <property type="term" value="F:kinase activity"/>
    <property type="evidence" value="ECO:0007669"/>
    <property type="project" value="UniProtKB-KW"/>
</dbReference>